<reference evidence="1 2" key="1">
    <citation type="submission" date="2019-03" db="EMBL/GenBank/DDBJ databases">
        <title>Genomic Encyclopedia of Type Strains, Phase IV (KMG-IV): sequencing the most valuable type-strain genomes for metagenomic binning, comparative biology and taxonomic classification.</title>
        <authorList>
            <person name="Goeker M."/>
        </authorList>
    </citation>
    <scope>NUCLEOTIDE SEQUENCE [LARGE SCALE GENOMIC DNA]</scope>
    <source>
        <strain evidence="1 2">DSM 22362</strain>
    </source>
</reference>
<protein>
    <submittedName>
        <fullName evidence="1">Uncharacterized protein</fullName>
    </submittedName>
</protein>
<gene>
    <name evidence="1" type="ORF">EDC17_102330</name>
</gene>
<keyword evidence="2" id="KW-1185">Reference proteome</keyword>
<sequence length="65" mass="7560">MTREEIQELIDSDFHVLKEGIAIKVDGEIVDYIEKLDEKGSPIYVLKDLLKWSDDELQRLQTPSI</sequence>
<dbReference type="Proteomes" id="UP000295197">
    <property type="component" value="Unassembled WGS sequence"/>
</dbReference>
<accession>A0A4R3VXA2</accession>
<dbReference type="RefSeq" id="WP_132777854.1">
    <property type="nucleotide sequence ID" value="NZ_SMBZ01000023.1"/>
</dbReference>
<comment type="caution">
    <text evidence="1">The sequence shown here is derived from an EMBL/GenBank/DDBJ whole genome shotgun (WGS) entry which is preliminary data.</text>
</comment>
<proteinExistence type="predicted"/>
<name>A0A4R3VXA2_9SPHI</name>
<dbReference type="OrthoDB" id="711281at2"/>
<evidence type="ECO:0000313" key="1">
    <source>
        <dbReference type="EMBL" id="TCV12578.1"/>
    </source>
</evidence>
<dbReference type="AlphaFoldDB" id="A0A4R3VXA2"/>
<evidence type="ECO:0000313" key="2">
    <source>
        <dbReference type="Proteomes" id="UP000295197"/>
    </source>
</evidence>
<organism evidence="1 2">
    <name type="scientific">Sphingobacterium alimentarium</name>
    <dbReference type="NCBI Taxonomy" id="797292"/>
    <lineage>
        <taxon>Bacteria</taxon>
        <taxon>Pseudomonadati</taxon>
        <taxon>Bacteroidota</taxon>
        <taxon>Sphingobacteriia</taxon>
        <taxon>Sphingobacteriales</taxon>
        <taxon>Sphingobacteriaceae</taxon>
        <taxon>Sphingobacterium</taxon>
    </lineage>
</organism>
<dbReference type="EMBL" id="SMBZ01000023">
    <property type="protein sequence ID" value="TCV12578.1"/>
    <property type="molecule type" value="Genomic_DNA"/>
</dbReference>